<dbReference type="InterPro" id="IPR001357">
    <property type="entry name" value="BRCT_dom"/>
</dbReference>
<dbReference type="Gene3D" id="1.20.900.10">
    <property type="entry name" value="Dbl homology (DH) domain"/>
    <property type="match status" value="1"/>
</dbReference>
<feature type="compositionally biased region" description="Basic and acidic residues" evidence="1">
    <location>
        <begin position="303"/>
        <end position="312"/>
    </location>
</feature>
<feature type="domain" description="BRCT" evidence="3">
    <location>
        <begin position="203"/>
        <end position="293"/>
    </location>
</feature>
<gene>
    <name evidence="4" type="ORF">L596_014493</name>
</gene>
<dbReference type="Pfam" id="PF21243">
    <property type="entry name" value="ECT2_BRCT0"/>
    <property type="match status" value="1"/>
</dbReference>
<feature type="compositionally biased region" description="Polar residues" evidence="1">
    <location>
        <begin position="329"/>
        <end position="342"/>
    </location>
</feature>
<evidence type="ECO:0008006" key="6">
    <source>
        <dbReference type="Google" id="ProtNLM"/>
    </source>
</evidence>
<dbReference type="PANTHER" id="PTHR16777:SF2">
    <property type="entry name" value="PROTEIN ECT2"/>
    <property type="match status" value="1"/>
</dbReference>
<accession>A0A4U5NC52</accession>
<dbReference type="AlphaFoldDB" id="A0A4U5NC52"/>
<dbReference type="OrthoDB" id="9997817at2759"/>
<reference evidence="4 5" key="1">
    <citation type="journal article" date="2015" name="Genome Biol.">
        <title>Comparative genomics of Steinernema reveals deeply conserved gene regulatory networks.</title>
        <authorList>
            <person name="Dillman A.R."/>
            <person name="Macchietto M."/>
            <person name="Porter C.F."/>
            <person name="Rogers A."/>
            <person name="Williams B."/>
            <person name="Antoshechkin I."/>
            <person name="Lee M.M."/>
            <person name="Goodwin Z."/>
            <person name="Lu X."/>
            <person name="Lewis E.E."/>
            <person name="Goodrich-Blair H."/>
            <person name="Stock S.P."/>
            <person name="Adams B.J."/>
            <person name="Sternberg P.W."/>
            <person name="Mortazavi A."/>
        </authorList>
    </citation>
    <scope>NUCLEOTIDE SEQUENCE [LARGE SCALE GENOMIC DNA]</scope>
    <source>
        <strain evidence="4 5">ALL</strain>
    </source>
</reference>
<dbReference type="PANTHER" id="PTHR16777">
    <property type="entry name" value="PROTEIN ECT2"/>
    <property type="match status" value="1"/>
</dbReference>
<keyword evidence="5" id="KW-1185">Reference proteome</keyword>
<evidence type="ECO:0000256" key="1">
    <source>
        <dbReference type="SAM" id="MobiDB-lite"/>
    </source>
</evidence>
<dbReference type="GO" id="GO:0005096">
    <property type="term" value="F:GTPase activator activity"/>
    <property type="evidence" value="ECO:0007669"/>
    <property type="project" value="InterPro"/>
</dbReference>
<evidence type="ECO:0000259" key="3">
    <source>
        <dbReference type="PROSITE" id="PS50172"/>
    </source>
</evidence>
<dbReference type="CDD" id="cd00160">
    <property type="entry name" value="RhoGEF"/>
    <property type="match status" value="1"/>
</dbReference>
<dbReference type="PROSITE" id="PS50172">
    <property type="entry name" value="BRCT"/>
    <property type="match status" value="1"/>
</dbReference>
<dbReference type="PROSITE" id="PS00741">
    <property type="entry name" value="DH_1"/>
    <property type="match status" value="1"/>
</dbReference>
<dbReference type="GO" id="GO:2000431">
    <property type="term" value="P:regulation of cytokinesis, actomyosin contractile ring assembly"/>
    <property type="evidence" value="ECO:0007669"/>
    <property type="project" value="InterPro"/>
</dbReference>
<dbReference type="SMART" id="SM00325">
    <property type="entry name" value="RhoGEF"/>
    <property type="match status" value="1"/>
</dbReference>
<dbReference type="Proteomes" id="UP000298663">
    <property type="component" value="Unassembled WGS sequence"/>
</dbReference>
<dbReference type="GO" id="GO:0005085">
    <property type="term" value="F:guanyl-nucleotide exchange factor activity"/>
    <property type="evidence" value="ECO:0007669"/>
    <property type="project" value="InterPro"/>
</dbReference>
<dbReference type="PROSITE" id="PS50010">
    <property type="entry name" value="DH_2"/>
    <property type="match status" value="1"/>
</dbReference>
<evidence type="ECO:0000259" key="2">
    <source>
        <dbReference type="PROSITE" id="PS50010"/>
    </source>
</evidence>
<dbReference type="GO" id="GO:0005938">
    <property type="term" value="C:cell cortex"/>
    <property type="evidence" value="ECO:0007669"/>
    <property type="project" value="TreeGrafter"/>
</dbReference>
<reference evidence="4 5" key="2">
    <citation type="journal article" date="2019" name="G3 (Bethesda)">
        <title>Hybrid Assembly of the Genome of the Entomopathogenic Nematode Steinernema carpocapsae Identifies the X-Chromosome.</title>
        <authorList>
            <person name="Serra L."/>
            <person name="Macchietto M."/>
            <person name="Macias-Munoz A."/>
            <person name="McGill C.J."/>
            <person name="Rodriguez I.M."/>
            <person name="Rodriguez B."/>
            <person name="Murad R."/>
            <person name="Mortazavi A."/>
        </authorList>
    </citation>
    <scope>NUCLEOTIDE SEQUENCE [LARGE SCALE GENOMIC DNA]</scope>
    <source>
        <strain evidence="4 5">ALL</strain>
    </source>
</reference>
<dbReference type="Gene3D" id="3.40.50.10190">
    <property type="entry name" value="BRCT domain"/>
    <property type="match status" value="2"/>
</dbReference>
<dbReference type="GO" id="GO:0005634">
    <property type="term" value="C:nucleus"/>
    <property type="evidence" value="ECO:0007669"/>
    <property type="project" value="InterPro"/>
</dbReference>
<dbReference type="GO" id="GO:0035556">
    <property type="term" value="P:intracellular signal transduction"/>
    <property type="evidence" value="ECO:0007669"/>
    <property type="project" value="InterPro"/>
</dbReference>
<dbReference type="GO" id="GO:0007399">
    <property type="term" value="P:nervous system development"/>
    <property type="evidence" value="ECO:0007669"/>
    <property type="project" value="TreeGrafter"/>
</dbReference>
<dbReference type="SUPFAM" id="SSF48065">
    <property type="entry name" value="DBL homology domain (DH-domain)"/>
    <property type="match status" value="1"/>
</dbReference>
<dbReference type="SUPFAM" id="SSF52113">
    <property type="entry name" value="BRCT domain"/>
    <property type="match status" value="1"/>
</dbReference>
<evidence type="ECO:0000313" key="5">
    <source>
        <dbReference type="Proteomes" id="UP000298663"/>
    </source>
</evidence>
<dbReference type="InterPro" id="IPR001331">
    <property type="entry name" value="GDS_CDC24_CS"/>
</dbReference>
<sequence length="815" mass="93082">MSQDLPTLAKRDAVKKNTETVCVVGAELMNDEHLCELLTMHFKLKVVYSERGGLEYNDPDMVFLVSSFDSPEFYDLRDANKRILGPPVVSALAQLGKDVLPFPKENRPLYCYAMKDIRMSISGTHNDESRRLVDLVHFMGEAPAAISPLTSISSPDSRKDLSTGFEAVKLNRPVMNVEWVYLSWKNGKDINFHCTEKQFMEEHRLRPFETLRLYFVGFTSADKKEMAELTVTNRGYVTHHSRDATHVVVEPFTDKERLKNRLEESSKAVHVTKQWFWMSLDRGVCMDEECFPVFDGSHNRVLQPRENRKRTAESPAADDVPAHARRNISRTSLENGESSATTGLPEHLFSTDELEKLSISPRRVDKRQQVCLEMLETEENYLKALMMMVDLFKTPLENRNADPASEVLTKSEMAQIFGKIPPLIQVHSNIARNLKTLIRNHWRPDNLIGKVWADHHNDLKKVYPPFINSYDTAKQMLEECDLLKPTFHNFLKAAESHPDCCRNTLKELLIRPVQRLPSVILLLKELLKRTEKSNPDYAYITHAIEYVEQVVSLSNESRRQTDNYARVLELLNEIDGLPVSRFRFELTSGHITSGDVRAGHGRQLGRPEGRTICFICFNDFVVLAKVRNGVKDLNMTQKSKNITLSRNISFVGSIKGFRSEKKKYKYSRLCYFSTFRKIERVTAGGANGMIYVITLRDNIGGDEPLIVQPGGEYTADSLDYFMNTLCKYAGMMANRELTIESIDDEYLTLLQSNCLETYQLLVKALSNMAETNKDGSLRRSSTFRRAVSSVSISLSRISKFSSRCNLDNISEVSRI</sequence>
<dbReference type="InterPro" id="IPR049396">
    <property type="entry name" value="ECT2_BRCT0"/>
</dbReference>
<protein>
    <recommendedName>
        <fullName evidence="6">DH domain-containing protein</fullName>
    </recommendedName>
</protein>
<dbReference type="InterPro" id="IPR000219">
    <property type="entry name" value="DH_dom"/>
</dbReference>
<feature type="domain" description="DH" evidence="2">
    <location>
        <begin position="366"/>
        <end position="557"/>
    </location>
</feature>
<dbReference type="InterPro" id="IPR036420">
    <property type="entry name" value="BRCT_dom_sf"/>
</dbReference>
<dbReference type="InterPro" id="IPR035899">
    <property type="entry name" value="DBL_dom_sf"/>
</dbReference>
<organism evidence="4 5">
    <name type="scientific">Steinernema carpocapsae</name>
    <name type="common">Entomopathogenic nematode</name>
    <dbReference type="NCBI Taxonomy" id="34508"/>
    <lineage>
        <taxon>Eukaryota</taxon>
        <taxon>Metazoa</taxon>
        <taxon>Ecdysozoa</taxon>
        <taxon>Nematoda</taxon>
        <taxon>Chromadorea</taxon>
        <taxon>Rhabditida</taxon>
        <taxon>Tylenchina</taxon>
        <taxon>Panagrolaimomorpha</taxon>
        <taxon>Strongyloidoidea</taxon>
        <taxon>Steinernematidae</taxon>
        <taxon>Steinernema</taxon>
    </lineage>
</organism>
<evidence type="ECO:0000313" key="4">
    <source>
        <dbReference type="EMBL" id="TKR80416.1"/>
    </source>
</evidence>
<proteinExistence type="predicted"/>
<dbReference type="GO" id="GO:0000281">
    <property type="term" value="P:mitotic cytokinesis"/>
    <property type="evidence" value="ECO:0007669"/>
    <property type="project" value="TreeGrafter"/>
</dbReference>
<feature type="region of interest" description="Disordered" evidence="1">
    <location>
        <begin position="302"/>
        <end position="344"/>
    </location>
</feature>
<comment type="caution">
    <text evidence="4">The sequence shown here is derived from an EMBL/GenBank/DDBJ whole genome shotgun (WGS) entry which is preliminary data.</text>
</comment>
<name>A0A4U5NC52_STECR</name>
<dbReference type="EMBL" id="AZBU02000004">
    <property type="protein sequence ID" value="TKR80416.1"/>
    <property type="molecule type" value="Genomic_DNA"/>
</dbReference>
<dbReference type="Pfam" id="PF00621">
    <property type="entry name" value="RhoGEF"/>
    <property type="match status" value="1"/>
</dbReference>
<dbReference type="InterPro" id="IPR026817">
    <property type="entry name" value="Ect2"/>
</dbReference>
<dbReference type="STRING" id="34508.A0A4U5NC52"/>